<evidence type="ECO:0000256" key="10">
    <source>
        <dbReference type="ARBA" id="ARBA00022989"/>
    </source>
</evidence>
<evidence type="ECO:0000256" key="16">
    <source>
        <dbReference type="SAM" id="Phobius"/>
    </source>
</evidence>
<dbReference type="EC" id="2.1.1.71" evidence="15"/>
<protein>
    <recommendedName>
        <fullName evidence="15">phosphatidyl-N-methylethanolamine N-methyltransferase</fullName>
        <ecNumber evidence="15">2.1.1.71</ecNumber>
    </recommendedName>
</protein>
<evidence type="ECO:0000256" key="4">
    <source>
        <dbReference type="ARBA" id="ARBA00022516"/>
    </source>
</evidence>
<keyword evidence="13" id="KW-0594">Phospholipid biosynthesis</keyword>
<evidence type="ECO:0000256" key="11">
    <source>
        <dbReference type="ARBA" id="ARBA00023098"/>
    </source>
</evidence>
<gene>
    <name evidence="17" type="ORF">TRFO_04841</name>
</gene>
<comment type="pathway">
    <text evidence="2">Phospholipid metabolism; phosphatidylcholine biosynthesis.</text>
</comment>
<organism evidence="17 18">
    <name type="scientific">Tritrichomonas foetus</name>
    <dbReference type="NCBI Taxonomy" id="1144522"/>
    <lineage>
        <taxon>Eukaryota</taxon>
        <taxon>Metamonada</taxon>
        <taxon>Parabasalia</taxon>
        <taxon>Tritrichomonadida</taxon>
        <taxon>Tritrichomonadidae</taxon>
        <taxon>Tritrichomonas</taxon>
    </lineage>
</organism>
<dbReference type="GeneID" id="94826835"/>
<comment type="subcellular location">
    <subcellularLocation>
        <location evidence="1">Endoplasmic reticulum membrane</location>
        <topology evidence="1">Multi-pass membrane protein</topology>
    </subcellularLocation>
</comment>
<dbReference type="Pfam" id="PF04191">
    <property type="entry name" value="PEMT"/>
    <property type="match status" value="1"/>
</dbReference>
<keyword evidence="8 16" id="KW-0812">Transmembrane</keyword>
<keyword evidence="7" id="KW-0949">S-adenosyl-L-methionine</keyword>
<dbReference type="GO" id="GO:0006656">
    <property type="term" value="P:phosphatidylcholine biosynthetic process"/>
    <property type="evidence" value="ECO:0007669"/>
    <property type="project" value="UniProtKB-UniPathway"/>
</dbReference>
<keyword evidence="11" id="KW-0443">Lipid metabolism</keyword>
<evidence type="ECO:0000313" key="18">
    <source>
        <dbReference type="Proteomes" id="UP000179807"/>
    </source>
</evidence>
<sequence>MDALMAISIFTTLIPYVLYAVTFKFPNFIRRYLNQKQIIQISQYLKLIDFVCALPTLYRAGVNGPGICIGLPIVFLGQYLNELVYTVLGDGGVYYGVELRTVKPRKIGGFPFNLYDPQYKGSIMSIIGGALCFNTTRDLMIIVIPWMISYFTIIVVENTKTYY</sequence>
<dbReference type="RefSeq" id="XP_068361873.1">
    <property type="nucleotide sequence ID" value="XM_068492131.1"/>
</dbReference>
<dbReference type="VEuPathDB" id="TrichDB:TRFO_04841"/>
<keyword evidence="4" id="KW-0444">Lipid biosynthesis</keyword>
<dbReference type="UniPathway" id="UPA00753"/>
<keyword evidence="12 16" id="KW-0472">Membrane</keyword>
<evidence type="ECO:0000256" key="12">
    <source>
        <dbReference type="ARBA" id="ARBA00023136"/>
    </source>
</evidence>
<keyword evidence="10 16" id="KW-1133">Transmembrane helix</keyword>
<proteinExistence type="predicted"/>
<evidence type="ECO:0000256" key="2">
    <source>
        <dbReference type="ARBA" id="ARBA00004969"/>
    </source>
</evidence>
<evidence type="ECO:0000256" key="14">
    <source>
        <dbReference type="ARBA" id="ARBA00023264"/>
    </source>
</evidence>
<evidence type="ECO:0000313" key="17">
    <source>
        <dbReference type="EMBL" id="OHT08737.1"/>
    </source>
</evidence>
<dbReference type="GO" id="GO:0032259">
    <property type="term" value="P:methylation"/>
    <property type="evidence" value="ECO:0007669"/>
    <property type="project" value="UniProtKB-KW"/>
</dbReference>
<evidence type="ECO:0000256" key="3">
    <source>
        <dbReference type="ARBA" id="ARBA00005189"/>
    </source>
</evidence>
<dbReference type="Proteomes" id="UP000179807">
    <property type="component" value="Unassembled WGS sequence"/>
</dbReference>
<evidence type="ECO:0000256" key="1">
    <source>
        <dbReference type="ARBA" id="ARBA00004477"/>
    </source>
</evidence>
<dbReference type="GO" id="GO:0000773">
    <property type="term" value="F:phosphatidyl-N-methylethanolamine N-methyltransferase activity"/>
    <property type="evidence" value="ECO:0007669"/>
    <property type="project" value="UniProtKB-EC"/>
</dbReference>
<dbReference type="PANTHER" id="PTHR15458:SF5">
    <property type="entry name" value="PHOSPHATIDYLETHANOLAMINE N-METHYLTRANSFERASE"/>
    <property type="match status" value="1"/>
</dbReference>
<evidence type="ECO:0000256" key="7">
    <source>
        <dbReference type="ARBA" id="ARBA00022691"/>
    </source>
</evidence>
<feature type="transmembrane region" description="Helical" evidence="16">
    <location>
        <begin position="139"/>
        <end position="156"/>
    </location>
</feature>
<keyword evidence="9" id="KW-0256">Endoplasmic reticulum</keyword>
<keyword evidence="14" id="KW-1208">Phospholipid metabolism</keyword>
<evidence type="ECO:0000256" key="13">
    <source>
        <dbReference type="ARBA" id="ARBA00023209"/>
    </source>
</evidence>
<dbReference type="PANTHER" id="PTHR15458">
    <property type="entry name" value="PHOSPHATIDYLETHANOLAMINE N-METHYLTRANSFERASE"/>
    <property type="match status" value="1"/>
</dbReference>
<evidence type="ECO:0000256" key="6">
    <source>
        <dbReference type="ARBA" id="ARBA00022679"/>
    </source>
</evidence>
<dbReference type="InterPro" id="IPR024960">
    <property type="entry name" value="PEMT/MFAP"/>
</dbReference>
<dbReference type="AlphaFoldDB" id="A0A1J4KBE7"/>
<comment type="pathway">
    <text evidence="3">Lipid metabolism.</text>
</comment>
<comment type="caution">
    <text evidence="17">The sequence shown here is derived from an EMBL/GenBank/DDBJ whole genome shotgun (WGS) entry which is preliminary data.</text>
</comment>
<dbReference type="InterPro" id="IPR007318">
    <property type="entry name" value="Phopholipid_MeTrfase"/>
</dbReference>
<evidence type="ECO:0000256" key="8">
    <source>
        <dbReference type="ARBA" id="ARBA00022692"/>
    </source>
</evidence>
<keyword evidence="6" id="KW-0808">Transferase</keyword>
<accession>A0A1J4KBE7</accession>
<reference evidence="17" key="1">
    <citation type="submission" date="2016-10" db="EMBL/GenBank/DDBJ databases">
        <authorList>
            <person name="Benchimol M."/>
            <person name="Almeida L.G."/>
            <person name="Vasconcelos A.T."/>
            <person name="Perreira-Neves A."/>
            <person name="Rosa I.A."/>
            <person name="Tasca T."/>
            <person name="Bogo M.R."/>
            <person name="de Souza W."/>
        </authorList>
    </citation>
    <scope>NUCLEOTIDE SEQUENCE [LARGE SCALE GENOMIC DNA]</scope>
    <source>
        <strain evidence="17">K</strain>
    </source>
</reference>
<evidence type="ECO:0000256" key="15">
    <source>
        <dbReference type="ARBA" id="ARBA00034137"/>
    </source>
</evidence>
<keyword evidence="5" id="KW-0489">Methyltransferase</keyword>
<name>A0A1J4KBE7_9EUKA</name>
<keyword evidence="18" id="KW-1185">Reference proteome</keyword>
<dbReference type="GO" id="GO:0005789">
    <property type="term" value="C:endoplasmic reticulum membrane"/>
    <property type="evidence" value="ECO:0007669"/>
    <property type="project" value="UniProtKB-SubCell"/>
</dbReference>
<dbReference type="OrthoDB" id="8300106at2759"/>
<evidence type="ECO:0000256" key="5">
    <source>
        <dbReference type="ARBA" id="ARBA00022603"/>
    </source>
</evidence>
<dbReference type="EMBL" id="MLAK01000660">
    <property type="protein sequence ID" value="OHT08737.1"/>
    <property type="molecule type" value="Genomic_DNA"/>
</dbReference>
<evidence type="ECO:0000256" key="9">
    <source>
        <dbReference type="ARBA" id="ARBA00022824"/>
    </source>
</evidence>